<dbReference type="InterPro" id="IPR013103">
    <property type="entry name" value="RVT_2"/>
</dbReference>
<organism evidence="2 3">
    <name type="scientific">Trifolium medium</name>
    <dbReference type="NCBI Taxonomy" id="97028"/>
    <lineage>
        <taxon>Eukaryota</taxon>
        <taxon>Viridiplantae</taxon>
        <taxon>Streptophyta</taxon>
        <taxon>Embryophyta</taxon>
        <taxon>Tracheophyta</taxon>
        <taxon>Spermatophyta</taxon>
        <taxon>Magnoliopsida</taxon>
        <taxon>eudicotyledons</taxon>
        <taxon>Gunneridae</taxon>
        <taxon>Pentapetalae</taxon>
        <taxon>rosids</taxon>
        <taxon>fabids</taxon>
        <taxon>Fabales</taxon>
        <taxon>Fabaceae</taxon>
        <taxon>Papilionoideae</taxon>
        <taxon>50 kb inversion clade</taxon>
        <taxon>NPAAA clade</taxon>
        <taxon>Hologalegina</taxon>
        <taxon>IRL clade</taxon>
        <taxon>Trifolieae</taxon>
        <taxon>Trifolium</taxon>
    </lineage>
</organism>
<accession>A0A392NQF9</accession>
<name>A0A392NQF9_9FABA</name>
<keyword evidence="3" id="KW-1185">Reference proteome</keyword>
<dbReference type="EMBL" id="LXQA010044108">
    <property type="protein sequence ID" value="MCI00735.1"/>
    <property type="molecule type" value="Genomic_DNA"/>
</dbReference>
<evidence type="ECO:0000259" key="1">
    <source>
        <dbReference type="Pfam" id="PF07727"/>
    </source>
</evidence>
<comment type="caution">
    <text evidence="2">The sequence shown here is derived from an EMBL/GenBank/DDBJ whole genome shotgun (WGS) entry which is preliminary data.</text>
</comment>
<proteinExistence type="predicted"/>
<feature type="domain" description="Reverse transcriptase Ty1/copia-type" evidence="1">
    <location>
        <begin position="47"/>
        <end position="116"/>
    </location>
</feature>
<evidence type="ECO:0000313" key="2">
    <source>
        <dbReference type="EMBL" id="MCI00735.1"/>
    </source>
</evidence>
<dbReference type="Pfam" id="PF07727">
    <property type="entry name" value="RVT_2"/>
    <property type="match status" value="1"/>
</dbReference>
<reference evidence="2 3" key="1">
    <citation type="journal article" date="2018" name="Front. Plant Sci.">
        <title>Red Clover (Trifolium pratense) and Zigzag Clover (T. medium) - A Picture of Genomic Similarities and Differences.</title>
        <authorList>
            <person name="Dluhosova J."/>
            <person name="Istvanek J."/>
            <person name="Nedelnik J."/>
            <person name="Repkova J."/>
        </authorList>
    </citation>
    <scope>NUCLEOTIDE SEQUENCE [LARGE SCALE GENOMIC DNA]</scope>
    <source>
        <strain evidence="3">cv. 10/8</strain>
        <tissue evidence="2">Leaf</tissue>
    </source>
</reference>
<protein>
    <submittedName>
        <fullName evidence="2">Retrovirus-related pol polyprotein from transposon</fullName>
    </submittedName>
</protein>
<dbReference type="Proteomes" id="UP000265520">
    <property type="component" value="Unassembled WGS sequence"/>
</dbReference>
<sequence length="117" mass="13701">MEEELQSIEKNQTWELVDLPDKKKKIDVKWVFKTKLNPDGTISKHKARIETVRLVVALACNKDWLLYHLDVKSAFLNGPHEEVVYVTQPLGFEIKGKEDKLYRLHKELYSLKQAPRA</sequence>
<dbReference type="AlphaFoldDB" id="A0A392NQF9"/>
<evidence type="ECO:0000313" key="3">
    <source>
        <dbReference type="Proteomes" id="UP000265520"/>
    </source>
</evidence>